<dbReference type="InterPro" id="IPR036291">
    <property type="entry name" value="NAD(P)-bd_dom_sf"/>
</dbReference>
<feature type="domain" description="Ketoreductase" evidence="2">
    <location>
        <begin position="7"/>
        <end position="181"/>
    </location>
</feature>
<dbReference type="PANTHER" id="PTHR43975">
    <property type="entry name" value="ZGC:101858"/>
    <property type="match status" value="1"/>
</dbReference>
<evidence type="ECO:0000313" key="3">
    <source>
        <dbReference type="EMBL" id="QOZ70849.1"/>
    </source>
</evidence>
<dbReference type="Gene3D" id="3.40.50.720">
    <property type="entry name" value="NAD(P)-binding Rossmann-like Domain"/>
    <property type="match status" value="1"/>
</dbReference>
<dbReference type="Proteomes" id="UP000594015">
    <property type="component" value="Chromosome"/>
</dbReference>
<name>A0AAE7NXS9_9BRAD</name>
<evidence type="ECO:0000259" key="2">
    <source>
        <dbReference type="SMART" id="SM00822"/>
    </source>
</evidence>
<dbReference type="SMART" id="SM00822">
    <property type="entry name" value="PKS_KR"/>
    <property type="match status" value="1"/>
</dbReference>
<dbReference type="PROSITE" id="PS00061">
    <property type="entry name" value="ADH_SHORT"/>
    <property type="match status" value="1"/>
</dbReference>
<dbReference type="RefSeq" id="WP_092216059.1">
    <property type="nucleotide sequence ID" value="NZ_CP030050.1"/>
</dbReference>
<gene>
    <name evidence="3" type="ORF">WN72_34510</name>
</gene>
<evidence type="ECO:0000256" key="1">
    <source>
        <dbReference type="ARBA" id="ARBA00006484"/>
    </source>
</evidence>
<comment type="similarity">
    <text evidence="1">Belongs to the short-chain dehydrogenases/reductases (SDR) family.</text>
</comment>
<dbReference type="PRINTS" id="PR00081">
    <property type="entry name" value="GDHRDH"/>
</dbReference>
<dbReference type="SUPFAM" id="SSF51735">
    <property type="entry name" value="NAD(P)-binding Rossmann-fold domains"/>
    <property type="match status" value="1"/>
</dbReference>
<dbReference type="PANTHER" id="PTHR43975:SF2">
    <property type="entry name" value="EG:BACR7A4.14 PROTEIN-RELATED"/>
    <property type="match status" value="1"/>
</dbReference>
<dbReference type="FunFam" id="3.40.50.720:FF:000084">
    <property type="entry name" value="Short-chain dehydrogenase reductase"/>
    <property type="match status" value="1"/>
</dbReference>
<organism evidence="3 4">
    <name type="scientific">Bradyrhizobium arachidis</name>
    <dbReference type="NCBI Taxonomy" id="858423"/>
    <lineage>
        <taxon>Bacteria</taxon>
        <taxon>Pseudomonadati</taxon>
        <taxon>Pseudomonadota</taxon>
        <taxon>Alphaproteobacteria</taxon>
        <taxon>Hyphomicrobiales</taxon>
        <taxon>Nitrobacteraceae</taxon>
        <taxon>Bradyrhizobium</taxon>
    </lineage>
</organism>
<dbReference type="EMBL" id="CP030050">
    <property type="protein sequence ID" value="QOZ70849.1"/>
    <property type="molecule type" value="Genomic_DNA"/>
</dbReference>
<dbReference type="CDD" id="cd05233">
    <property type="entry name" value="SDR_c"/>
    <property type="match status" value="1"/>
</dbReference>
<dbReference type="Pfam" id="PF13561">
    <property type="entry name" value="adh_short_C2"/>
    <property type="match status" value="1"/>
</dbReference>
<protein>
    <submittedName>
        <fullName evidence="3">SDR family NAD(P)-dependent oxidoreductase</fullName>
    </submittedName>
</protein>
<dbReference type="AlphaFoldDB" id="A0AAE7NXS9"/>
<reference evidence="3 4" key="1">
    <citation type="submission" date="2018-06" db="EMBL/GenBank/DDBJ databases">
        <title>Comparative genomics of Bradyrhizobium nodulating Arachidis hypogaea.</title>
        <authorList>
            <person name="Li Y."/>
        </authorList>
    </citation>
    <scope>NUCLEOTIDE SEQUENCE [LARGE SCALE GENOMIC DNA]</scope>
    <source>
        <strain evidence="3 4">CCBAU 051107</strain>
    </source>
</reference>
<dbReference type="KEGG" id="barh:WN72_34510"/>
<dbReference type="InterPro" id="IPR002347">
    <property type="entry name" value="SDR_fam"/>
</dbReference>
<proteinExistence type="inferred from homology"/>
<dbReference type="InterPro" id="IPR020904">
    <property type="entry name" value="Sc_DH/Rdtase_CS"/>
</dbReference>
<sequence length="250" mass="25799">MNMQNERVVIITGGSSGIGRAAALRFANQGDKVLITGRRAGPIEQTAAEHRNIAGLVADTASAEDANRTIAEAVGKWGRLDALVNNAGAGAILPLSDAAADRIDDILSVNVVGPSLLARAALPHLKATQGTIINISSTFGHRPAAGLSHYAASKAALEQLTRCWALELAPFGIRVNAVAAGPTESGALTGMMGLSAEQAEAVKDDERARIPLRRRGVPDDIAPWIVQLAGPASQWITGQVLAVDGGLGLT</sequence>
<accession>A0AAE7NXS9</accession>
<dbReference type="InterPro" id="IPR057326">
    <property type="entry name" value="KR_dom"/>
</dbReference>
<evidence type="ECO:0000313" key="4">
    <source>
        <dbReference type="Proteomes" id="UP000594015"/>
    </source>
</evidence>
<dbReference type="PRINTS" id="PR00080">
    <property type="entry name" value="SDRFAMILY"/>
</dbReference>